<keyword evidence="2" id="KW-1185">Reference proteome</keyword>
<proteinExistence type="predicted"/>
<gene>
    <name evidence="1" type="ORF">PV662_01465</name>
</gene>
<reference evidence="1 2" key="1">
    <citation type="journal article" date="2023" name="Microb. Genom.">
        <title>Mesoterricola silvestris gen. nov., sp. nov., Mesoterricola sediminis sp. nov., Geothrix oryzae sp. nov., Geothrix edaphica sp. nov., Geothrix rubra sp. nov., and Geothrix limicola sp. nov., six novel members of Acidobacteriota isolated from soils.</title>
        <authorList>
            <person name="Weisberg A.J."/>
            <person name="Pearce E."/>
            <person name="Kramer C.G."/>
            <person name="Chang J.H."/>
            <person name="Clarke C.R."/>
        </authorList>
    </citation>
    <scope>NUCLEOTIDE SEQUENCE [LARGE SCALE GENOMIC DNA]</scope>
    <source>
        <strain evidence="1 2">ID09-01A</strain>
    </source>
</reference>
<name>A0ABU4N976_9ACTN</name>
<evidence type="ECO:0000313" key="2">
    <source>
        <dbReference type="Proteomes" id="UP001271274"/>
    </source>
</evidence>
<organism evidence="1 2">
    <name type="scientific">Streptomyces europaeiscabiei</name>
    <dbReference type="NCBI Taxonomy" id="146819"/>
    <lineage>
        <taxon>Bacteria</taxon>
        <taxon>Bacillati</taxon>
        <taxon>Actinomycetota</taxon>
        <taxon>Actinomycetes</taxon>
        <taxon>Kitasatosporales</taxon>
        <taxon>Streptomycetaceae</taxon>
        <taxon>Streptomyces</taxon>
    </lineage>
</organism>
<accession>A0ABU4N976</accession>
<dbReference type="RefSeq" id="WP_319061408.1">
    <property type="nucleotide sequence ID" value="NZ_JARAYT010000001.1"/>
</dbReference>
<protein>
    <submittedName>
        <fullName evidence="1">Uncharacterized protein</fullName>
    </submittedName>
</protein>
<sequence length="64" mass="7298">MTLMVRQTKPAFRYPAGKEWGPYTLRDSARARVTALRKAGGDGQIVYGQEPACEMRRPSIEWEL</sequence>
<dbReference type="EMBL" id="JARAYU010000001">
    <property type="protein sequence ID" value="MDX3698443.1"/>
    <property type="molecule type" value="Genomic_DNA"/>
</dbReference>
<dbReference type="Proteomes" id="UP001271274">
    <property type="component" value="Unassembled WGS sequence"/>
</dbReference>
<evidence type="ECO:0000313" key="1">
    <source>
        <dbReference type="EMBL" id="MDX3698443.1"/>
    </source>
</evidence>
<comment type="caution">
    <text evidence="1">The sequence shown here is derived from an EMBL/GenBank/DDBJ whole genome shotgun (WGS) entry which is preliminary data.</text>
</comment>